<name>A0A1H9UVS6_9SPHI</name>
<dbReference type="InterPro" id="IPR002763">
    <property type="entry name" value="DUF72"/>
</dbReference>
<reference evidence="1 2" key="1">
    <citation type="submission" date="2016-10" db="EMBL/GenBank/DDBJ databases">
        <authorList>
            <person name="de Groot N.N."/>
        </authorList>
    </citation>
    <scope>NUCLEOTIDE SEQUENCE [LARGE SCALE GENOMIC DNA]</scope>
    <source>
        <strain evidence="1 2">DSM 18610</strain>
    </source>
</reference>
<dbReference type="RefSeq" id="WP_090887856.1">
    <property type="nucleotide sequence ID" value="NZ_FOGG01000034.1"/>
</dbReference>
<evidence type="ECO:0000313" key="1">
    <source>
        <dbReference type="EMBL" id="SES13103.1"/>
    </source>
</evidence>
<dbReference type="EMBL" id="FOGG01000034">
    <property type="protein sequence ID" value="SES13103.1"/>
    <property type="molecule type" value="Genomic_DNA"/>
</dbReference>
<organism evidence="1 2">
    <name type="scientific">Pedobacter rhizosphaerae</name>
    <dbReference type="NCBI Taxonomy" id="390241"/>
    <lineage>
        <taxon>Bacteria</taxon>
        <taxon>Pseudomonadati</taxon>
        <taxon>Bacteroidota</taxon>
        <taxon>Sphingobacteriia</taxon>
        <taxon>Sphingobacteriales</taxon>
        <taxon>Sphingobacteriaceae</taxon>
        <taxon>Pedobacter</taxon>
    </lineage>
</organism>
<sequence>MNKKEAKIYMGTSGLVLPVPNKSFYPEAFRAASRLQYYAHLYNSIEINSSFYKMPRAATIAKWAEETGADFRFTFKLLRDITHNKGLKFDPHQLELFLSAISAIGEKRGCLLLQLPPSEDIHAFNQLQQIIGFIKAQIKLDWKLAIEFRHRSWFMEEVKDWMNDEGLSAVFHDHASLSSPLWELDSTHVYLRFHGPAGNFKGSYDDALLSEYAAYVQDWLAQEKDVYIYFNNTAGAAIANLHTLRSDITALV</sequence>
<evidence type="ECO:0000313" key="2">
    <source>
        <dbReference type="Proteomes" id="UP000199572"/>
    </source>
</evidence>
<dbReference type="Proteomes" id="UP000199572">
    <property type="component" value="Unassembled WGS sequence"/>
</dbReference>
<accession>A0A1H9UVS6</accession>
<dbReference type="STRING" id="390241.SAMN04488023_13418"/>
<dbReference type="OrthoDB" id="9780310at2"/>
<keyword evidence="2" id="KW-1185">Reference proteome</keyword>
<protein>
    <submittedName>
        <fullName evidence="1">Uncharacterized conserved protein YecE, DUF72 family</fullName>
    </submittedName>
</protein>
<dbReference type="SUPFAM" id="SSF117396">
    <property type="entry name" value="TM1631-like"/>
    <property type="match status" value="1"/>
</dbReference>
<gene>
    <name evidence="1" type="ORF">SAMN04488023_13418</name>
</gene>
<proteinExistence type="predicted"/>
<dbReference type="InterPro" id="IPR036520">
    <property type="entry name" value="UPF0759_sf"/>
</dbReference>
<dbReference type="AlphaFoldDB" id="A0A1H9UVS6"/>
<dbReference type="PANTHER" id="PTHR30348">
    <property type="entry name" value="UNCHARACTERIZED PROTEIN YECE"/>
    <property type="match status" value="1"/>
</dbReference>
<dbReference type="Gene3D" id="3.20.20.410">
    <property type="entry name" value="Protein of unknown function UPF0759"/>
    <property type="match status" value="1"/>
</dbReference>
<dbReference type="Pfam" id="PF01904">
    <property type="entry name" value="DUF72"/>
    <property type="match status" value="1"/>
</dbReference>
<dbReference type="PANTHER" id="PTHR30348:SF14">
    <property type="entry name" value="BLR8050 PROTEIN"/>
    <property type="match status" value="1"/>
</dbReference>